<reference evidence="3 4" key="1">
    <citation type="submission" date="2016-07" db="EMBL/GenBank/DDBJ databases">
        <title>Pervasive Adenine N6-methylation of Active Genes in Fungi.</title>
        <authorList>
            <consortium name="DOE Joint Genome Institute"/>
            <person name="Mondo S.J."/>
            <person name="Dannebaum R.O."/>
            <person name="Kuo R.C."/>
            <person name="Labutti K."/>
            <person name="Haridas S."/>
            <person name="Kuo A."/>
            <person name="Salamov A."/>
            <person name="Ahrendt S.R."/>
            <person name="Lipzen A."/>
            <person name="Sullivan W."/>
            <person name="Andreopoulos W.B."/>
            <person name="Clum A."/>
            <person name="Lindquist E."/>
            <person name="Daum C."/>
            <person name="Ramamoorthy G.K."/>
            <person name="Gryganskyi A."/>
            <person name="Culley D."/>
            <person name="Magnuson J.K."/>
            <person name="James T.Y."/>
            <person name="O'Malley M.A."/>
            <person name="Stajich J.E."/>
            <person name="Spatafora J.W."/>
            <person name="Visel A."/>
            <person name="Grigoriev I.V."/>
        </authorList>
    </citation>
    <scope>NUCLEOTIDE SEQUENCE [LARGE SCALE GENOMIC DNA]</scope>
    <source>
        <strain evidence="3 4">JEL800</strain>
    </source>
</reference>
<keyword evidence="4" id="KW-1185">Reference proteome</keyword>
<proteinExistence type="predicted"/>
<sequence>MPQQPADPANDSTRTTVRRPQYQPTREELLAENQSLFEEMNAMEVQHEKTLTAAVEALEKSARERRALERQVHDLHTANELLQKEKVEWNRERDELKSEIEEMKKDYQSASNKAITALKDRESVRSQLIAVECETGKLLDWLIEEGRLLEAEEEETEESLYEPSLTEEDEEEEEGSLLELKEKLEKKQHFTPRFSRTGKGKKIGSSKLGQSSSLSTLYATAIATTGAMTPHASHNKLVASNASLNTIDSTSAVKSTEFLADGTFVHPTEKSKSTSASSHLKLSVCSLAKLAEGKIPASTNMDARILAQLSQITELLKAVLALQEETDKQLWSTRKRAKVLETQLKGLSSWKDCVMARVGAMNVRKVPLEVIKSPSDMKDPLETTRELAKRLQNANRQAAAFLLESC</sequence>
<feature type="coiled-coil region" evidence="1">
    <location>
        <begin position="26"/>
        <end position="113"/>
    </location>
</feature>
<dbReference type="OrthoDB" id="2134836at2759"/>
<feature type="region of interest" description="Disordered" evidence="2">
    <location>
        <begin position="1"/>
        <end position="25"/>
    </location>
</feature>
<comment type="caution">
    <text evidence="3">The sequence shown here is derived from an EMBL/GenBank/DDBJ whole genome shotgun (WGS) entry which is preliminary data.</text>
</comment>
<keyword evidence="1" id="KW-0175">Coiled coil</keyword>
<dbReference type="Proteomes" id="UP000193642">
    <property type="component" value="Unassembled WGS sequence"/>
</dbReference>
<dbReference type="EMBL" id="MCGO01000009">
    <property type="protein sequence ID" value="ORY49451.1"/>
    <property type="molecule type" value="Genomic_DNA"/>
</dbReference>
<accession>A0A1Y2CQZ3</accession>
<evidence type="ECO:0000313" key="4">
    <source>
        <dbReference type="Proteomes" id="UP000193642"/>
    </source>
</evidence>
<gene>
    <name evidence="3" type="ORF">BCR33DRAFT_781718</name>
</gene>
<name>A0A1Y2CQZ3_9FUNG</name>
<evidence type="ECO:0000256" key="1">
    <source>
        <dbReference type="SAM" id="Coils"/>
    </source>
</evidence>
<organism evidence="3 4">
    <name type="scientific">Rhizoclosmatium globosum</name>
    <dbReference type="NCBI Taxonomy" id="329046"/>
    <lineage>
        <taxon>Eukaryota</taxon>
        <taxon>Fungi</taxon>
        <taxon>Fungi incertae sedis</taxon>
        <taxon>Chytridiomycota</taxon>
        <taxon>Chytridiomycota incertae sedis</taxon>
        <taxon>Chytridiomycetes</taxon>
        <taxon>Chytridiales</taxon>
        <taxon>Chytriomycetaceae</taxon>
        <taxon>Rhizoclosmatium</taxon>
    </lineage>
</organism>
<dbReference type="AlphaFoldDB" id="A0A1Y2CQZ3"/>
<evidence type="ECO:0000256" key="2">
    <source>
        <dbReference type="SAM" id="MobiDB-lite"/>
    </source>
</evidence>
<feature type="region of interest" description="Disordered" evidence="2">
    <location>
        <begin position="151"/>
        <end position="176"/>
    </location>
</feature>
<evidence type="ECO:0000313" key="3">
    <source>
        <dbReference type="EMBL" id="ORY49451.1"/>
    </source>
</evidence>
<protein>
    <submittedName>
        <fullName evidence="3">Uncharacterized protein</fullName>
    </submittedName>
</protein>